<evidence type="ECO:0000256" key="1">
    <source>
        <dbReference type="ARBA" id="ARBA00004127"/>
    </source>
</evidence>
<evidence type="ECO:0000256" key="3">
    <source>
        <dbReference type="ARBA" id="ARBA00022692"/>
    </source>
</evidence>
<dbReference type="InterPro" id="IPR009457">
    <property type="entry name" value="THH1/TOM1/TOM3_dom"/>
</dbReference>
<evidence type="ECO:0000256" key="4">
    <source>
        <dbReference type="ARBA" id="ARBA00022989"/>
    </source>
</evidence>
<feature type="transmembrane region" description="Helical" evidence="6">
    <location>
        <begin position="146"/>
        <end position="167"/>
    </location>
</feature>
<comment type="caution">
    <text evidence="8">The sequence shown here is derived from an EMBL/GenBank/DDBJ whole genome shotgun (WGS) entry which is preliminary data.</text>
</comment>
<sequence length="263" mass="30781">MTDSKNVLFGFLMFFFIFLFVIAIWKLTLLFLRTPQLYHQKIFFFLISIGSCGRIVCFFFQTFFWDFYSDNSKNTFNPLMAFFSDFFLSAFFTLIFTLAQVNFQVKNFSPLDAKHQLRNFIIVFTLTNVVVYAVHIPLIATHTDKLNFFLVSMYSICAIGLLGYSSLLLSSFYKKRPMANVMIIKKIFYVLLASTICYILRIPILIIGNLNSDDISDNQYALISFFYYLICEILPLCLIIFVLFVSPPKRNKYEITENNTMLQ</sequence>
<dbReference type="AlphaFoldDB" id="A0A9Q0LE49"/>
<feature type="transmembrane region" description="Helical" evidence="6">
    <location>
        <begin position="120"/>
        <end position="140"/>
    </location>
</feature>
<evidence type="ECO:0000256" key="6">
    <source>
        <dbReference type="SAM" id="Phobius"/>
    </source>
</evidence>
<evidence type="ECO:0000256" key="5">
    <source>
        <dbReference type="ARBA" id="ARBA00023136"/>
    </source>
</evidence>
<gene>
    <name evidence="8" type="ORF">M0811_10188</name>
</gene>
<dbReference type="PANTHER" id="PTHR31142:SF3">
    <property type="entry name" value="THH1_TOM1_TOM3 DOMAIN-CONTAINING PROTEIN"/>
    <property type="match status" value="1"/>
</dbReference>
<feature type="transmembrane region" description="Helical" evidence="6">
    <location>
        <begin position="220"/>
        <end position="245"/>
    </location>
</feature>
<keyword evidence="5 6" id="KW-0472">Membrane</keyword>
<comment type="similarity">
    <text evidence="2">Belongs to the plant tobamovirus multiplication TOM1 protein family.</text>
</comment>
<evidence type="ECO:0000313" key="8">
    <source>
        <dbReference type="EMBL" id="KAJ5071556.1"/>
    </source>
</evidence>
<dbReference type="InterPro" id="IPR040226">
    <property type="entry name" value="THH1/TOM1/TOM3"/>
</dbReference>
<dbReference type="Proteomes" id="UP001149090">
    <property type="component" value="Unassembled WGS sequence"/>
</dbReference>
<organism evidence="8 9">
    <name type="scientific">Anaeramoeba ignava</name>
    <name type="common">Anaerobic marine amoeba</name>
    <dbReference type="NCBI Taxonomy" id="1746090"/>
    <lineage>
        <taxon>Eukaryota</taxon>
        <taxon>Metamonada</taxon>
        <taxon>Anaeramoebidae</taxon>
        <taxon>Anaeramoeba</taxon>
    </lineage>
</organism>
<keyword evidence="9" id="KW-1185">Reference proteome</keyword>
<feature type="transmembrane region" description="Helical" evidence="6">
    <location>
        <begin position="6"/>
        <end position="30"/>
    </location>
</feature>
<evidence type="ECO:0000259" key="7">
    <source>
        <dbReference type="Pfam" id="PF06454"/>
    </source>
</evidence>
<dbReference type="PANTHER" id="PTHR31142">
    <property type="entry name" value="TOBAMOVIRUS MULTIPLICATION PROTEIN 1-LIKE ISOFORM X1"/>
    <property type="match status" value="1"/>
</dbReference>
<feature type="transmembrane region" description="Helical" evidence="6">
    <location>
        <begin position="42"/>
        <end position="64"/>
    </location>
</feature>
<evidence type="ECO:0000256" key="2">
    <source>
        <dbReference type="ARBA" id="ARBA00006779"/>
    </source>
</evidence>
<dbReference type="Pfam" id="PF06454">
    <property type="entry name" value="THH1_TOM1-3_dom"/>
    <property type="match status" value="1"/>
</dbReference>
<keyword evidence="3 6" id="KW-0812">Transmembrane</keyword>
<proteinExistence type="inferred from homology"/>
<reference evidence="8" key="1">
    <citation type="submission" date="2022-10" db="EMBL/GenBank/DDBJ databases">
        <title>Novel sulphate-reducing endosymbionts in the free-living metamonad Anaeramoeba.</title>
        <authorList>
            <person name="Jerlstrom-Hultqvist J."/>
            <person name="Cepicka I."/>
            <person name="Gallot-Lavallee L."/>
            <person name="Salas-Leiva D."/>
            <person name="Curtis B.A."/>
            <person name="Zahonova K."/>
            <person name="Pipaliya S."/>
            <person name="Dacks J."/>
            <person name="Roger A.J."/>
        </authorList>
    </citation>
    <scope>NUCLEOTIDE SEQUENCE</scope>
    <source>
        <strain evidence="8">BMAN</strain>
    </source>
</reference>
<feature type="domain" description="THH1/TOM1/TOM3" evidence="7">
    <location>
        <begin position="8"/>
        <end position="252"/>
    </location>
</feature>
<name>A0A9Q0LE49_ANAIG</name>
<feature type="transmembrane region" description="Helical" evidence="6">
    <location>
        <begin position="187"/>
        <end position="208"/>
    </location>
</feature>
<feature type="transmembrane region" description="Helical" evidence="6">
    <location>
        <begin position="76"/>
        <end position="99"/>
    </location>
</feature>
<accession>A0A9Q0LE49</accession>
<protein>
    <submittedName>
        <fullName evidence="8">Tobamovirus multiplication protein 1-like isoform x1</fullName>
    </submittedName>
</protein>
<keyword evidence="4 6" id="KW-1133">Transmembrane helix</keyword>
<dbReference type="GO" id="GO:0012505">
    <property type="term" value="C:endomembrane system"/>
    <property type="evidence" value="ECO:0007669"/>
    <property type="project" value="UniProtKB-SubCell"/>
</dbReference>
<comment type="subcellular location">
    <subcellularLocation>
        <location evidence="1">Endomembrane system</location>
        <topology evidence="1">Multi-pass membrane protein</topology>
    </subcellularLocation>
</comment>
<evidence type="ECO:0000313" key="9">
    <source>
        <dbReference type="Proteomes" id="UP001149090"/>
    </source>
</evidence>
<dbReference type="EMBL" id="JAPDFW010000087">
    <property type="protein sequence ID" value="KAJ5071556.1"/>
    <property type="molecule type" value="Genomic_DNA"/>
</dbReference>